<dbReference type="FunFam" id="3.40.470.10:FF:000005">
    <property type="entry name" value="Single-strand selective monofunctional uracil DNA glycosylase"/>
    <property type="match status" value="1"/>
</dbReference>
<dbReference type="RefSeq" id="WP_015280771.1">
    <property type="nucleotide sequence ID" value="NC_019940.1"/>
</dbReference>
<evidence type="ECO:0000313" key="7">
    <source>
        <dbReference type="EMBL" id="AGA90630.1"/>
    </source>
</evidence>
<dbReference type="Proteomes" id="UP000010816">
    <property type="component" value="Chromosome"/>
</dbReference>
<dbReference type="PANTHER" id="PTHR13235">
    <property type="entry name" value="SINGLE-STRAND SELECTIVE MONOFUNCTIONAL URACIL DNA GLYCOSYLASE"/>
    <property type="match status" value="1"/>
</dbReference>
<dbReference type="GO" id="GO:0006284">
    <property type="term" value="P:base-excision repair"/>
    <property type="evidence" value="ECO:0007669"/>
    <property type="project" value="InterPro"/>
</dbReference>
<dbReference type="STRING" id="765912.Thimo_1862"/>
<dbReference type="GO" id="GO:0000703">
    <property type="term" value="F:oxidized pyrimidine nucleobase lesion DNA N-glycosylase activity"/>
    <property type="evidence" value="ECO:0007669"/>
    <property type="project" value="TreeGrafter"/>
</dbReference>
<proteinExistence type="inferred from homology"/>
<organism evidence="7 8">
    <name type="scientific">Thioflavicoccus mobilis 8321</name>
    <dbReference type="NCBI Taxonomy" id="765912"/>
    <lineage>
        <taxon>Bacteria</taxon>
        <taxon>Pseudomonadati</taxon>
        <taxon>Pseudomonadota</taxon>
        <taxon>Gammaproteobacteria</taxon>
        <taxon>Chromatiales</taxon>
        <taxon>Chromatiaceae</taxon>
        <taxon>Thioflavicoccus</taxon>
    </lineage>
</organism>
<evidence type="ECO:0000256" key="4">
    <source>
        <dbReference type="ARBA" id="ARBA00023125"/>
    </source>
</evidence>
<comment type="similarity">
    <text evidence="1">Belongs to the uracil-DNA glycosylase (UDG) superfamily. SMUG1 family.</text>
</comment>
<gene>
    <name evidence="7" type="ORF">Thimo_1862</name>
</gene>
<accession>L0GZ21</accession>
<dbReference type="GO" id="GO:0017065">
    <property type="term" value="F:single-strand selective uracil DNA N-glycosylase activity"/>
    <property type="evidence" value="ECO:0007669"/>
    <property type="project" value="InterPro"/>
</dbReference>
<evidence type="ECO:0000259" key="6">
    <source>
        <dbReference type="Pfam" id="PF03167"/>
    </source>
</evidence>
<dbReference type="CDD" id="cd19374">
    <property type="entry name" value="UDG-F3_SMUG1-like"/>
    <property type="match status" value="1"/>
</dbReference>
<evidence type="ECO:0000256" key="5">
    <source>
        <dbReference type="ARBA" id="ARBA00023204"/>
    </source>
</evidence>
<evidence type="ECO:0000313" key="8">
    <source>
        <dbReference type="Proteomes" id="UP000010816"/>
    </source>
</evidence>
<dbReference type="SUPFAM" id="SSF52141">
    <property type="entry name" value="Uracil-DNA glycosylase-like"/>
    <property type="match status" value="1"/>
</dbReference>
<dbReference type="Gene3D" id="3.40.470.10">
    <property type="entry name" value="Uracil-DNA glycosylase-like domain"/>
    <property type="match status" value="1"/>
</dbReference>
<dbReference type="PATRIC" id="fig|765912.4.peg.1824"/>
<name>L0GZ21_9GAMM</name>
<dbReference type="OrthoDB" id="267598at2"/>
<protein>
    <submittedName>
        <fullName evidence="7">Uracil DNA glycosylase superfamily protein</fullName>
    </submittedName>
</protein>
<keyword evidence="2" id="KW-0227">DNA damage</keyword>
<evidence type="ECO:0000256" key="2">
    <source>
        <dbReference type="ARBA" id="ARBA00022763"/>
    </source>
</evidence>
<dbReference type="HOGENOM" id="CLU_071760_2_0_6"/>
<keyword evidence="5" id="KW-0234">DNA repair</keyword>
<dbReference type="AlphaFoldDB" id="L0GZ21"/>
<dbReference type="KEGG" id="tmb:Thimo_1862"/>
<dbReference type="GO" id="GO:0003677">
    <property type="term" value="F:DNA binding"/>
    <property type="evidence" value="ECO:0007669"/>
    <property type="project" value="UniProtKB-KW"/>
</dbReference>
<sequence length="238" mass="26223">MSLIPIARRLCDEVSALSFGPPVAYVYNPLVYARASHETYLRRFGVGRPQVVLLGMNPGPFGMAQTGVPFGDLTMVRDWLGIEAAVDRPEREHPKRPVAGFQCRRGEVSGQRLWGWARARFESPERFFEQFFVANYCPLAFLEEGGRNRTPDALPKAERETLFAACDRGLRAMVEVLAPAYVIGIGQFAANRALDALNGLDVSIGRILHPSPASPAANRGWAEQAEAGLRELGVMLPE</sequence>
<keyword evidence="3" id="KW-0378">Hydrolase</keyword>
<keyword evidence="4" id="KW-0238">DNA-binding</keyword>
<feature type="domain" description="Uracil-DNA glycosylase-like" evidence="6">
    <location>
        <begin position="48"/>
        <end position="214"/>
    </location>
</feature>
<dbReference type="InterPro" id="IPR036895">
    <property type="entry name" value="Uracil-DNA_glycosylase-like_sf"/>
</dbReference>
<dbReference type="InterPro" id="IPR039134">
    <property type="entry name" value="SMUG1"/>
</dbReference>
<dbReference type="Pfam" id="PF03167">
    <property type="entry name" value="UDG"/>
    <property type="match status" value="1"/>
</dbReference>
<dbReference type="EMBL" id="CP003051">
    <property type="protein sequence ID" value="AGA90630.1"/>
    <property type="molecule type" value="Genomic_DNA"/>
</dbReference>
<reference evidence="7 8" key="1">
    <citation type="submission" date="2011-09" db="EMBL/GenBank/DDBJ databases">
        <title>Complete sequence of chromosome of Thioflavicoccus mobilis 8321.</title>
        <authorList>
            <consortium name="US DOE Joint Genome Institute"/>
            <person name="Lucas S."/>
            <person name="Han J."/>
            <person name="Lapidus A."/>
            <person name="Cheng J.-F."/>
            <person name="Goodwin L."/>
            <person name="Pitluck S."/>
            <person name="Peters L."/>
            <person name="Ovchinnikova G."/>
            <person name="Lu M."/>
            <person name="Detter J.C."/>
            <person name="Han C."/>
            <person name="Tapia R."/>
            <person name="Land M."/>
            <person name="Hauser L."/>
            <person name="Kyrpides N."/>
            <person name="Ivanova N."/>
            <person name="Pagani I."/>
            <person name="Vogl K."/>
            <person name="Liu Z."/>
            <person name="Imhoff J."/>
            <person name="Thiel V."/>
            <person name="Frigaard N.-U."/>
            <person name="Bryant D."/>
            <person name="Woyke T."/>
        </authorList>
    </citation>
    <scope>NUCLEOTIDE SEQUENCE [LARGE SCALE GENOMIC DNA]</scope>
    <source>
        <strain evidence="7 8">8321</strain>
    </source>
</reference>
<evidence type="ECO:0000256" key="3">
    <source>
        <dbReference type="ARBA" id="ARBA00022801"/>
    </source>
</evidence>
<dbReference type="InterPro" id="IPR005122">
    <property type="entry name" value="Uracil-DNA_glycosylase-like"/>
</dbReference>
<dbReference type="eggNOG" id="COG1573">
    <property type="taxonomic scope" value="Bacteria"/>
</dbReference>
<evidence type="ECO:0000256" key="1">
    <source>
        <dbReference type="ARBA" id="ARBA00007889"/>
    </source>
</evidence>
<dbReference type="PANTHER" id="PTHR13235:SF2">
    <property type="entry name" value="SINGLE-STRAND SELECTIVE MONOFUNCTIONAL URACIL DNA GLYCOSYLASE"/>
    <property type="match status" value="1"/>
</dbReference>
<keyword evidence="8" id="KW-1185">Reference proteome</keyword>